<evidence type="ECO:0000313" key="8">
    <source>
        <dbReference type="Proteomes" id="UP000803844"/>
    </source>
</evidence>
<keyword evidence="3 5" id="KW-1133">Transmembrane helix</keyword>
<dbReference type="PROSITE" id="PS00216">
    <property type="entry name" value="SUGAR_TRANSPORT_1"/>
    <property type="match status" value="1"/>
</dbReference>
<dbReference type="InterPro" id="IPR011701">
    <property type="entry name" value="MFS"/>
</dbReference>
<organism evidence="7 8">
    <name type="scientific">Cryphonectria parasitica (strain ATCC 38755 / EP155)</name>
    <dbReference type="NCBI Taxonomy" id="660469"/>
    <lineage>
        <taxon>Eukaryota</taxon>
        <taxon>Fungi</taxon>
        <taxon>Dikarya</taxon>
        <taxon>Ascomycota</taxon>
        <taxon>Pezizomycotina</taxon>
        <taxon>Sordariomycetes</taxon>
        <taxon>Sordariomycetidae</taxon>
        <taxon>Diaporthales</taxon>
        <taxon>Cryphonectriaceae</taxon>
        <taxon>Cryphonectria-Endothia species complex</taxon>
        <taxon>Cryphonectria</taxon>
    </lineage>
</organism>
<dbReference type="EMBL" id="MU032346">
    <property type="protein sequence ID" value="KAF3767979.1"/>
    <property type="molecule type" value="Genomic_DNA"/>
</dbReference>
<evidence type="ECO:0000256" key="2">
    <source>
        <dbReference type="ARBA" id="ARBA00022692"/>
    </source>
</evidence>
<keyword evidence="2 5" id="KW-0812">Transmembrane</keyword>
<feature type="transmembrane region" description="Helical" evidence="5">
    <location>
        <begin position="82"/>
        <end position="99"/>
    </location>
</feature>
<evidence type="ECO:0000256" key="4">
    <source>
        <dbReference type="ARBA" id="ARBA00023136"/>
    </source>
</evidence>
<dbReference type="PANTHER" id="PTHR23502:SF60">
    <property type="entry name" value="MAJOR FACILITATOR SUPERFAMILY (MFS) PROFILE DOMAIN-CONTAINING PROTEIN-RELATED"/>
    <property type="match status" value="1"/>
</dbReference>
<evidence type="ECO:0000313" key="7">
    <source>
        <dbReference type="EMBL" id="KAF3767979.1"/>
    </source>
</evidence>
<dbReference type="PROSITE" id="PS50850">
    <property type="entry name" value="MFS"/>
    <property type="match status" value="1"/>
</dbReference>
<proteinExistence type="predicted"/>
<keyword evidence="8" id="KW-1185">Reference proteome</keyword>
<dbReference type="RefSeq" id="XP_040778940.1">
    <property type="nucleotide sequence ID" value="XM_040916851.1"/>
</dbReference>
<reference evidence="7" key="1">
    <citation type="journal article" date="2020" name="Phytopathology">
        <title>Genome sequence of the chestnut blight fungus Cryphonectria parasitica EP155: A fundamental resource for an archetypical invasive plant pathogen.</title>
        <authorList>
            <person name="Crouch J.A."/>
            <person name="Dawe A."/>
            <person name="Aerts A."/>
            <person name="Barry K."/>
            <person name="Churchill A.C.L."/>
            <person name="Grimwood J."/>
            <person name="Hillman B."/>
            <person name="Milgroom M.G."/>
            <person name="Pangilinan J."/>
            <person name="Smith M."/>
            <person name="Salamov A."/>
            <person name="Schmutz J."/>
            <person name="Yadav J."/>
            <person name="Grigoriev I.V."/>
            <person name="Nuss D."/>
        </authorList>
    </citation>
    <scope>NUCLEOTIDE SEQUENCE</scope>
    <source>
        <strain evidence="7">EP155</strain>
    </source>
</reference>
<dbReference type="InterPro" id="IPR020846">
    <property type="entry name" value="MFS_dom"/>
</dbReference>
<dbReference type="Gene3D" id="1.20.1250.20">
    <property type="entry name" value="MFS general substrate transporter like domains"/>
    <property type="match status" value="1"/>
</dbReference>
<sequence>MKSTVHTGRDATITKANDDPFLVEFRQPFDSENPKDWPARRKWVVTDSLSASGFNRIMVSTIMAPALTTIQKELDMTAAESAMALSVYLLATAFGPLIIGPLSEVYGRKRVLHASNGWFILWNIVCGFANTKGLLISARFMAGFGASAIYALGGGVLGDIWTTEERGRGLRIYLTISVLGSAVGPIVGGYMAGRASWRWMFWATSIFQVLMTAVTWTTVRETFAPVILQRRAEKLRRDTGNTDYRTAYERLDDKKPLAQVLRQALTRPLRLLAFHPSLQMIGAMQAYNYGLLYVVLSRFATVWVEQYSETVETSGLHYISCALGEIVGSQVGGPLMDRFFLRMLKRGANDGGGAGEQQREHIPEFRLPLMLPGALVAPAGLLLYGWTAQYRVQWAAVDLGAFVYMFGSQLLGLPMQAYIIDAWPEHTGSALAATQFLRSMTAFAFPLFAPSMYAGLGYGWGNSVLSLVGVVLGVMCPLLLWRFGKRMRMRAGASY</sequence>
<dbReference type="Pfam" id="PF07690">
    <property type="entry name" value="MFS_1"/>
    <property type="match status" value="1"/>
</dbReference>
<protein>
    <submittedName>
        <fullName evidence="7">MFS general substrate transporter</fullName>
    </submittedName>
</protein>
<dbReference type="GO" id="GO:0016020">
    <property type="term" value="C:membrane"/>
    <property type="evidence" value="ECO:0007669"/>
    <property type="project" value="UniProtKB-SubCell"/>
</dbReference>
<feature type="domain" description="Major facilitator superfamily (MFS) profile" evidence="6">
    <location>
        <begin position="45"/>
        <end position="488"/>
    </location>
</feature>
<evidence type="ECO:0000259" key="6">
    <source>
        <dbReference type="PROSITE" id="PS50850"/>
    </source>
</evidence>
<feature type="transmembrane region" description="Helical" evidence="5">
    <location>
        <begin position="460"/>
        <end position="481"/>
    </location>
</feature>
<dbReference type="InterPro" id="IPR036259">
    <property type="entry name" value="MFS_trans_sf"/>
</dbReference>
<accession>A0A9P4Y6R4</accession>
<gene>
    <name evidence="7" type="ORF">M406DRAFT_252510</name>
</gene>
<comment type="subcellular location">
    <subcellularLocation>
        <location evidence="1">Membrane</location>
        <topology evidence="1">Multi-pass membrane protein</topology>
    </subcellularLocation>
</comment>
<evidence type="ECO:0000256" key="3">
    <source>
        <dbReference type="ARBA" id="ARBA00022989"/>
    </source>
</evidence>
<dbReference type="AlphaFoldDB" id="A0A9P4Y6R4"/>
<keyword evidence="4 5" id="KW-0472">Membrane</keyword>
<dbReference type="GO" id="GO:0140115">
    <property type="term" value="P:export across plasma membrane"/>
    <property type="evidence" value="ECO:0007669"/>
    <property type="project" value="UniProtKB-ARBA"/>
</dbReference>
<dbReference type="Proteomes" id="UP000803844">
    <property type="component" value="Unassembled WGS sequence"/>
</dbReference>
<feature type="transmembrane region" description="Helical" evidence="5">
    <location>
        <begin position="199"/>
        <end position="219"/>
    </location>
</feature>
<feature type="transmembrane region" description="Helical" evidence="5">
    <location>
        <begin position="111"/>
        <end position="130"/>
    </location>
</feature>
<feature type="transmembrane region" description="Helical" evidence="5">
    <location>
        <begin position="436"/>
        <end position="454"/>
    </location>
</feature>
<comment type="caution">
    <text evidence="7">The sequence shown here is derived from an EMBL/GenBank/DDBJ whole genome shotgun (WGS) entry which is preliminary data.</text>
</comment>
<dbReference type="CDD" id="cd17323">
    <property type="entry name" value="MFS_Tpo1_MDR_like"/>
    <property type="match status" value="1"/>
</dbReference>
<dbReference type="InterPro" id="IPR005829">
    <property type="entry name" value="Sugar_transporter_CS"/>
</dbReference>
<dbReference type="OrthoDB" id="6770063at2759"/>
<feature type="transmembrane region" description="Helical" evidence="5">
    <location>
        <begin position="170"/>
        <end position="193"/>
    </location>
</feature>
<dbReference type="GO" id="GO:0022857">
    <property type="term" value="F:transmembrane transporter activity"/>
    <property type="evidence" value="ECO:0007669"/>
    <property type="project" value="InterPro"/>
</dbReference>
<feature type="transmembrane region" description="Helical" evidence="5">
    <location>
        <begin position="136"/>
        <end position="158"/>
    </location>
</feature>
<dbReference type="GeneID" id="63833980"/>
<dbReference type="SUPFAM" id="SSF103473">
    <property type="entry name" value="MFS general substrate transporter"/>
    <property type="match status" value="1"/>
</dbReference>
<feature type="transmembrane region" description="Helical" evidence="5">
    <location>
        <begin position="367"/>
        <end position="386"/>
    </location>
</feature>
<evidence type="ECO:0000256" key="1">
    <source>
        <dbReference type="ARBA" id="ARBA00004141"/>
    </source>
</evidence>
<dbReference type="PANTHER" id="PTHR23502">
    <property type="entry name" value="MAJOR FACILITATOR SUPERFAMILY"/>
    <property type="match status" value="1"/>
</dbReference>
<name>A0A9P4Y6R4_CRYP1</name>
<feature type="transmembrane region" description="Helical" evidence="5">
    <location>
        <begin position="392"/>
        <end position="415"/>
    </location>
</feature>
<evidence type="ECO:0000256" key="5">
    <source>
        <dbReference type="SAM" id="Phobius"/>
    </source>
</evidence>
<dbReference type="GO" id="GO:0042908">
    <property type="term" value="P:xenobiotic transport"/>
    <property type="evidence" value="ECO:0007669"/>
    <property type="project" value="UniProtKB-ARBA"/>
</dbReference>